<proteinExistence type="predicted"/>
<organism evidence="1">
    <name type="scientific">Rhizophora mucronata</name>
    <name type="common">Asiatic mangrove</name>
    <dbReference type="NCBI Taxonomy" id="61149"/>
    <lineage>
        <taxon>Eukaryota</taxon>
        <taxon>Viridiplantae</taxon>
        <taxon>Streptophyta</taxon>
        <taxon>Embryophyta</taxon>
        <taxon>Tracheophyta</taxon>
        <taxon>Spermatophyta</taxon>
        <taxon>Magnoliopsida</taxon>
        <taxon>eudicotyledons</taxon>
        <taxon>Gunneridae</taxon>
        <taxon>Pentapetalae</taxon>
        <taxon>rosids</taxon>
        <taxon>fabids</taxon>
        <taxon>Malpighiales</taxon>
        <taxon>Rhizophoraceae</taxon>
        <taxon>Rhizophora</taxon>
    </lineage>
</organism>
<protein>
    <submittedName>
        <fullName evidence="1">Uncharacterized protein</fullName>
    </submittedName>
</protein>
<dbReference type="AlphaFoldDB" id="A0A2P2NLB2"/>
<reference evidence="1" key="1">
    <citation type="submission" date="2018-02" db="EMBL/GenBank/DDBJ databases">
        <title>Rhizophora mucronata_Transcriptome.</title>
        <authorList>
            <person name="Meera S.P."/>
            <person name="Sreeshan A."/>
            <person name="Augustine A."/>
        </authorList>
    </citation>
    <scope>NUCLEOTIDE SEQUENCE</scope>
    <source>
        <tissue evidence="1">Leaf</tissue>
    </source>
</reference>
<name>A0A2P2NLB2_RHIMU</name>
<accession>A0A2P2NLB2</accession>
<dbReference type="EMBL" id="GGEC01062788">
    <property type="protein sequence ID" value="MBX43272.1"/>
    <property type="molecule type" value="Transcribed_RNA"/>
</dbReference>
<sequence>MHSSIMEARIQVLLESNWDNNSHQLGYGC</sequence>
<evidence type="ECO:0000313" key="1">
    <source>
        <dbReference type="EMBL" id="MBX43272.1"/>
    </source>
</evidence>